<dbReference type="AlphaFoldDB" id="A0A0N4ZTM0"/>
<dbReference type="Gene3D" id="3.30.1520.10">
    <property type="entry name" value="Phox-like domain"/>
    <property type="match status" value="1"/>
</dbReference>
<comment type="similarity">
    <text evidence="1">Belongs to the sorting nexin family.</text>
</comment>
<name>A0A0N4ZTM0_PARTI</name>
<dbReference type="WBParaSite" id="PTRK_0001184700.1">
    <property type="protein sequence ID" value="PTRK_0001184700.1"/>
    <property type="gene ID" value="PTRK_0001184700"/>
</dbReference>
<dbReference type="InterPro" id="IPR001683">
    <property type="entry name" value="PX_dom"/>
</dbReference>
<dbReference type="STRING" id="131310.A0A0N4ZTM0"/>
<dbReference type="Pfam" id="PF21273">
    <property type="entry name" value="SNX17-27-31_F1_FERM"/>
    <property type="match status" value="1"/>
</dbReference>
<evidence type="ECO:0000259" key="4">
    <source>
        <dbReference type="PROSITE" id="PS50195"/>
    </source>
</evidence>
<dbReference type="Pfam" id="PF18116">
    <property type="entry name" value="SNX17_FERM_C"/>
    <property type="match status" value="1"/>
</dbReference>
<dbReference type="InterPro" id="IPR011993">
    <property type="entry name" value="PH-like_dom_sf"/>
</dbReference>
<dbReference type="Gene3D" id="2.30.29.30">
    <property type="entry name" value="Pleckstrin-homology domain (PH domain)/Phosphotyrosine-binding domain (PTB)"/>
    <property type="match status" value="1"/>
</dbReference>
<keyword evidence="3" id="KW-0653">Protein transport</keyword>
<dbReference type="Pfam" id="PF00787">
    <property type="entry name" value="PX"/>
    <property type="match status" value="1"/>
</dbReference>
<organism evidence="5 6">
    <name type="scientific">Parastrongyloides trichosuri</name>
    <name type="common">Possum-specific nematode worm</name>
    <dbReference type="NCBI Taxonomy" id="131310"/>
    <lineage>
        <taxon>Eukaryota</taxon>
        <taxon>Metazoa</taxon>
        <taxon>Ecdysozoa</taxon>
        <taxon>Nematoda</taxon>
        <taxon>Chromadorea</taxon>
        <taxon>Rhabditida</taxon>
        <taxon>Tylenchina</taxon>
        <taxon>Panagrolaimomorpha</taxon>
        <taxon>Strongyloidoidea</taxon>
        <taxon>Strongyloididae</taxon>
        <taxon>Parastrongyloides</taxon>
    </lineage>
</organism>
<evidence type="ECO:0000256" key="3">
    <source>
        <dbReference type="ARBA" id="ARBA00022927"/>
    </source>
</evidence>
<dbReference type="SUPFAM" id="SSF64268">
    <property type="entry name" value="PX domain"/>
    <property type="match status" value="1"/>
</dbReference>
<dbReference type="GO" id="GO:0006886">
    <property type="term" value="P:intracellular protein transport"/>
    <property type="evidence" value="ECO:0007669"/>
    <property type="project" value="TreeGrafter"/>
</dbReference>
<proteinExistence type="inferred from homology"/>
<keyword evidence="5" id="KW-1185">Reference proteome</keyword>
<dbReference type="PANTHER" id="PTHR12431">
    <property type="entry name" value="SORTING NEXIN 17 AND 27"/>
    <property type="match status" value="1"/>
</dbReference>
<dbReference type="Gene3D" id="3.10.20.90">
    <property type="entry name" value="Phosphatidylinositol 3-kinase Catalytic Subunit, Chain A, domain 1"/>
    <property type="match status" value="1"/>
</dbReference>
<accession>A0A0N4ZTM0</accession>
<evidence type="ECO:0000256" key="1">
    <source>
        <dbReference type="ARBA" id="ARBA00010883"/>
    </source>
</evidence>
<dbReference type="PROSITE" id="PS50195">
    <property type="entry name" value="PX"/>
    <property type="match status" value="1"/>
</dbReference>
<dbReference type="InterPro" id="IPR036871">
    <property type="entry name" value="PX_dom_sf"/>
</dbReference>
<reference evidence="6" key="1">
    <citation type="submission" date="2017-02" db="UniProtKB">
        <authorList>
            <consortium name="WormBaseParasite"/>
        </authorList>
    </citation>
    <scope>IDENTIFICATION</scope>
</reference>
<dbReference type="GO" id="GO:0035091">
    <property type="term" value="F:phosphatidylinositol binding"/>
    <property type="evidence" value="ECO:0007669"/>
    <property type="project" value="InterPro"/>
</dbReference>
<feature type="domain" description="PX" evidence="4">
    <location>
        <begin position="1"/>
        <end position="112"/>
    </location>
</feature>
<sequence length="467" mass="55485">MIHITIPTTKIFPEYNNSKKKYHSFDFYINGAFHATVRYSHLYGLHEKLIENFGFRLKTSFPPKKFRQLLNSKELIERRCDLTYYFQELIQNQDICKHYLFERSFLDFQVNSFNPVTVNIAVDIYNSLGEKVTIKCNIREGSNNVLKYAAEKFKINLSLINHFGLFLGHERYKIEDRKNTNDIVIKRLLKNYESPYVSLQLLNQKMAKDGIFYKIFIRKIIWDPSIEEQIMFDTGALDIIYSQAVTEFENNRMPVNKKTEEKLYELKNEGLKIQFMRLCHLQSTYGYEWLEHVKCDFPGQDTECSLKIGRREIILGWKNHVQNGDTLNNENNEEKIFIFRTTRIRVWRILHNFTVDKVHIFSFNFEYFMTHGDFKWVSIETDQTVLICCLLQSMSIEILHESKNIGILLESDNIRKTTVNNLEQIKEQSIGNELEENNERYETFEDVFGYMSDGIPLQNRNITLNDE</sequence>
<dbReference type="GO" id="GO:0032456">
    <property type="term" value="P:endocytic recycling"/>
    <property type="evidence" value="ECO:0007669"/>
    <property type="project" value="TreeGrafter"/>
</dbReference>
<evidence type="ECO:0000313" key="5">
    <source>
        <dbReference type="Proteomes" id="UP000038045"/>
    </source>
</evidence>
<dbReference type="SMART" id="SM00312">
    <property type="entry name" value="PX"/>
    <property type="match status" value="1"/>
</dbReference>
<evidence type="ECO:0000256" key="2">
    <source>
        <dbReference type="ARBA" id="ARBA00022448"/>
    </source>
</evidence>
<dbReference type="InterPro" id="IPR048763">
    <property type="entry name" value="SNX17-31_FERM_F1"/>
</dbReference>
<dbReference type="GO" id="GO:0005769">
    <property type="term" value="C:early endosome"/>
    <property type="evidence" value="ECO:0007669"/>
    <property type="project" value="TreeGrafter"/>
</dbReference>
<dbReference type="Proteomes" id="UP000038045">
    <property type="component" value="Unplaced"/>
</dbReference>
<dbReference type="Gene3D" id="1.20.80.60">
    <property type="match status" value="1"/>
</dbReference>
<dbReference type="PANTHER" id="PTHR12431:SF14">
    <property type="entry name" value="LD15323P"/>
    <property type="match status" value="1"/>
</dbReference>
<evidence type="ECO:0000313" key="6">
    <source>
        <dbReference type="WBParaSite" id="PTRK_0001184700.1"/>
    </source>
</evidence>
<protein>
    <submittedName>
        <fullName evidence="6">PX domain-containing protein</fullName>
    </submittedName>
</protein>
<keyword evidence="2" id="KW-0813">Transport</keyword>
<dbReference type="InterPro" id="IPR040842">
    <property type="entry name" value="SNX17/31_FERM"/>
</dbReference>